<evidence type="ECO:0000256" key="1">
    <source>
        <dbReference type="ARBA" id="ARBA00001966"/>
    </source>
</evidence>
<reference evidence="11" key="1">
    <citation type="journal article" date="2023" name="Int. J. Syst. Evol. Microbiol.">
        <title>Mesoterricola silvestris gen. nov., sp. nov., Mesoterricola sediminis sp. nov., Geothrix oryzae sp. nov., Geothrix edaphica sp. nov., Geothrix rubra sp. nov., and Geothrix limicola sp. nov., six novel members of Acidobacteriota isolated from soils.</title>
        <authorList>
            <person name="Itoh H."/>
            <person name="Sugisawa Y."/>
            <person name="Mise K."/>
            <person name="Xu Z."/>
            <person name="Kuniyasu M."/>
            <person name="Ushijima N."/>
            <person name="Kawano K."/>
            <person name="Kobayashi E."/>
            <person name="Shiratori Y."/>
            <person name="Masuda Y."/>
            <person name="Senoo K."/>
        </authorList>
    </citation>
    <scope>NUCLEOTIDE SEQUENCE [LARGE SCALE GENOMIC DNA]</scope>
    <source>
        <strain evidence="11">W79</strain>
    </source>
</reference>
<dbReference type="SFLD" id="SFLDG01066">
    <property type="entry name" value="organic_radical-activating_enz"/>
    <property type="match status" value="1"/>
</dbReference>
<dbReference type="InterPro" id="IPR001989">
    <property type="entry name" value="Radical_activat_CS"/>
</dbReference>
<comment type="cofactor">
    <cofactor evidence="1">
        <name>[4Fe-4S] cluster</name>
        <dbReference type="ChEBI" id="CHEBI:49883"/>
    </cofactor>
</comment>
<keyword evidence="4" id="KW-0949">S-adenosyl-L-methionine</keyword>
<keyword evidence="3" id="KW-0004">4Fe-4S</keyword>
<dbReference type="SUPFAM" id="SSF102114">
    <property type="entry name" value="Radical SAM enzymes"/>
    <property type="match status" value="1"/>
</dbReference>
<dbReference type="Gene3D" id="3.20.20.70">
    <property type="entry name" value="Aldolase class I"/>
    <property type="match status" value="1"/>
</dbReference>
<feature type="domain" description="Radical SAM core" evidence="9">
    <location>
        <begin position="14"/>
        <end position="272"/>
    </location>
</feature>
<dbReference type="GO" id="GO:0051539">
    <property type="term" value="F:4 iron, 4 sulfur cluster binding"/>
    <property type="evidence" value="ECO:0007669"/>
    <property type="project" value="UniProtKB-KW"/>
</dbReference>
<evidence type="ECO:0000256" key="4">
    <source>
        <dbReference type="ARBA" id="ARBA00022691"/>
    </source>
</evidence>
<dbReference type="InterPro" id="IPR012839">
    <property type="entry name" value="Organic_radical_activase"/>
</dbReference>
<dbReference type="PROSITE" id="PS01087">
    <property type="entry name" value="RADICAL_ACTIVATING"/>
    <property type="match status" value="1"/>
</dbReference>
<evidence type="ECO:0000256" key="7">
    <source>
        <dbReference type="ARBA" id="ARBA00023004"/>
    </source>
</evidence>
<keyword evidence="8" id="KW-0411">Iron-sulfur</keyword>
<dbReference type="SFLD" id="SFLDS00029">
    <property type="entry name" value="Radical_SAM"/>
    <property type="match status" value="1"/>
</dbReference>
<dbReference type="GO" id="GO:0046872">
    <property type="term" value="F:metal ion binding"/>
    <property type="evidence" value="ECO:0007669"/>
    <property type="project" value="UniProtKB-KW"/>
</dbReference>
<gene>
    <name evidence="10" type="ORF">METEAL_32660</name>
</gene>
<dbReference type="PANTHER" id="PTHR30352">
    <property type="entry name" value="PYRUVATE FORMATE-LYASE-ACTIVATING ENZYME"/>
    <property type="match status" value="1"/>
</dbReference>
<evidence type="ECO:0000256" key="2">
    <source>
        <dbReference type="ARBA" id="ARBA00009777"/>
    </source>
</evidence>
<dbReference type="PANTHER" id="PTHR30352:SF4">
    <property type="entry name" value="PYRUVATE FORMATE-LYASE 2-ACTIVATING ENZYME"/>
    <property type="match status" value="1"/>
</dbReference>
<dbReference type="SFLD" id="SFLDG01118">
    <property type="entry name" value="activating_enzymes__group_2"/>
    <property type="match status" value="1"/>
</dbReference>
<organism evidence="10 11">
    <name type="scientific">Mesoterricola silvestris</name>
    <dbReference type="NCBI Taxonomy" id="2927979"/>
    <lineage>
        <taxon>Bacteria</taxon>
        <taxon>Pseudomonadati</taxon>
        <taxon>Acidobacteriota</taxon>
        <taxon>Holophagae</taxon>
        <taxon>Holophagales</taxon>
        <taxon>Holophagaceae</taxon>
        <taxon>Mesoterricola</taxon>
    </lineage>
</organism>
<name>A0AA48KB90_9BACT</name>
<dbReference type="NCBIfam" id="TIGR02494">
    <property type="entry name" value="PFLE_PFLC"/>
    <property type="match status" value="1"/>
</dbReference>
<dbReference type="KEGG" id="msil:METEAL_32660"/>
<evidence type="ECO:0000313" key="11">
    <source>
        <dbReference type="Proteomes" id="UP001238179"/>
    </source>
</evidence>
<dbReference type="GO" id="GO:0016491">
    <property type="term" value="F:oxidoreductase activity"/>
    <property type="evidence" value="ECO:0007669"/>
    <property type="project" value="UniProtKB-KW"/>
</dbReference>
<dbReference type="RefSeq" id="WP_316412763.1">
    <property type="nucleotide sequence ID" value="NZ_AP027080.1"/>
</dbReference>
<comment type="similarity">
    <text evidence="2">Belongs to the organic radical-activating enzymes family.</text>
</comment>
<proteinExistence type="inferred from homology"/>
<dbReference type="InterPro" id="IPR040074">
    <property type="entry name" value="BssD/PflA/YjjW"/>
</dbReference>
<keyword evidence="11" id="KW-1185">Reference proteome</keyword>
<evidence type="ECO:0000256" key="6">
    <source>
        <dbReference type="ARBA" id="ARBA00023002"/>
    </source>
</evidence>
<dbReference type="EMBL" id="AP027080">
    <property type="protein sequence ID" value="BDU74092.1"/>
    <property type="molecule type" value="Genomic_DNA"/>
</dbReference>
<dbReference type="Proteomes" id="UP001238179">
    <property type="component" value="Chromosome"/>
</dbReference>
<keyword evidence="6" id="KW-0560">Oxidoreductase</keyword>
<dbReference type="InterPro" id="IPR058240">
    <property type="entry name" value="rSAM_sf"/>
</dbReference>
<evidence type="ECO:0000313" key="10">
    <source>
        <dbReference type="EMBL" id="BDU74092.1"/>
    </source>
</evidence>
<evidence type="ECO:0000256" key="5">
    <source>
        <dbReference type="ARBA" id="ARBA00022723"/>
    </source>
</evidence>
<dbReference type="InterPro" id="IPR034457">
    <property type="entry name" value="Organic_radical-activating"/>
</dbReference>
<dbReference type="InterPro" id="IPR007197">
    <property type="entry name" value="rSAM"/>
</dbReference>
<protein>
    <submittedName>
        <fullName evidence="10">Glycyl-radical enzyme activating protein</fullName>
    </submittedName>
</protein>
<sequence length="277" mass="30036">MKGRIFNIQRFSLHDGPGLRTTVFMKGCPLDCAWCHNPESQSPSPEPVFQEGLCIRCGTCHPFPEEAKAEACPTGARRMLGRDVEVDELVEEVLRDRIFFDESGGGVTFSGGEPLLQAGFVARALAALRARGVHTALDTCGLPALHLPETAAQADLVLFDLKHMDGPAHRRLTGVDNAEILEALSALGRVHPQVRVRMPVIPGLNDDEANLDATARFVAGLPGARLDLLPYHATGSAKFARLGRDYALGEVLPPTPERMEQLAQRFRNHGIQVGGLP</sequence>
<evidence type="ECO:0000256" key="3">
    <source>
        <dbReference type="ARBA" id="ARBA00022485"/>
    </source>
</evidence>
<evidence type="ECO:0000256" key="8">
    <source>
        <dbReference type="ARBA" id="ARBA00023014"/>
    </source>
</evidence>
<dbReference type="AlphaFoldDB" id="A0AA48KB90"/>
<dbReference type="Pfam" id="PF04055">
    <property type="entry name" value="Radical_SAM"/>
    <property type="match status" value="1"/>
</dbReference>
<keyword evidence="5" id="KW-0479">Metal-binding</keyword>
<dbReference type="PIRSF" id="PIRSF000371">
    <property type="entry name" value="PFL_act_enz"/>
    <property type="match status" value="1"/>
</dbReference>
<accession>A0AA48KB90</accession>
<dbReference type="InterPro" id="IPR013785">
    <property type="entry name" value="Aldolase_TIM"/>
</dbReference>
<keyword evidence="7" id="KW-0408">Iron</keyword>
<evidence type="ECO:0000259" key="9">
    <source>
        <dbReference type="PROSITE" id="PS51918"/>
    </source>
</evidence>
<dbReference type="PROSITE" id="PS51918">
    <property type="entry name" value="RADICAL_SAM"/>
    <property type="match status" value="1"/>
</dbReference>